<dbReference type="OrthoDB" id="358051at2"/>
<dbReference type="KEGG" id="aco:Amico_0495"/>
<accession>D5EDK2</accession>
<dbReference type="EMBL" id="CP001997">
    <property type="protein sequence ID" value="ADE56634.1"/>
    <property type="molecule type" value="Genomic_DNA"/>
</dbReference>
<proteinExistence type="predicted"/>
<sequence>MALYVTGDKHGTVEMDELLPFYYAVGKNLSEHDFLLIMGDFGLLFAPEPTQKELEWLQWLSSMPWTTLFIDGNHENFTRLDDLPTEKHFGNPVGVITDKIFHLKRGYVYTIENYACFTFGGALSIDRCFRRPGISWWEREIPSEEEMVRGWQSLEQVRWKVDYVFTHMAPFSVLLELLRAKYIGITLNPCHVPRDPVALYFDTLVPRLHFRQWYFGHLHVQTPPFSVGIEGEGVYQALYRLVIPVEESLMSAEPLAVREHREESLSQILFKTKSLLSLIEHHGELLNAWLEFEQVLQGHDIMAFHTLIRRTALEEVEEAIESCKRKGYYHLLLVLKVEFKEMSC</sequence>
<dbReference type="Proteomes" id="UP000002366">
    <property type="component" value="Chromosome"/>
</dbReference>
<name>D5EDK2_AMICL</name>
<dbReference type="eggNOG" id="COG1409">
    <property type="taxonomic scope" value="Bacteria"/>
</dbReference>
<reference evidence="1 2" key="1">
    <citation type="journal article" date="2010" name="Stand. Genomic Sci.">
        <title>Complete genome sequence of Aminobacterium colombiense type strain (ALA-1).</title>
        <authorList>
            <person name="Chertkov O."/>
            <person name="Sikorski J."/>
            <person name="Brambilla E."/>
            <person name="Lapidus A."/>
            <person name="Copeland A."/>
            <person name="Glavina Del Rio T."/>
            <person name="Nolan M."/>
            <person name="Lucas S."/>
            <person name="Tice H."/>
            <person name="Cheng J.F."/>
            <person name="Han C."/>
            <person name="Detter J.C."/>
            <person name="Bruce D."/>
            <person name="Tapia R."/>
            <person name="Goodwin L."/>
            <person name="Pitluck S."/>
            <person name="Liolios K."/>
            <person name="Ivanova N."/>
            <person name="Mavromatis K."/>
            <person name="Ovchinnikova G."/>
            <person name="Pati A."/>
            <person name="Chen A."/>
            <person name="Palaniappan K."/>
            <person name="Land M."/>
            <person name="Hauser L."/>
            <person name="Chang Y.J."/>
            <person name="Jeffries C.D."/>
            <person name="Spring S."/>
            <person name="Rohde M."/>
            <person name="Goker M."/>
            <person name="Bristow J."/>
            <person name="Eisen J.A."/>
            <person name="Markowitz V."/>
            <person name="Hugenholtz P."/>
            <person name="Kyrpides N.C."/>
            <person name="Klenk H.P."/>
        </authorList>
    </citation>
    <scope>NUCLEOTIDE SEQUENCE [LARGE SCALE GENOMIC DNA]</scope>
    <source>
        <strain evidence="2">DSM 12261 / ALA-1</strain>
    </source>
</reference>
<dbReference type="SUPFAM" id="SSF56300">
    <property type="entry name" value="Metallo-dependent phosphatases"/>
    <property type="match status" value="1"/>
</dbReference>
<dbReference type="InterPro" id="IPR029052">
    <property type="entry name" value="Metallo-depent_PP-like"/>
</dbReference>
<keyword evidence="2" id="KW-1185">Reference proteome</keyword>
<gene>
    <name evidence="1" type="ordered locus">Amico_0495</name>
</gene>
<dbReference type="Gene3D" id="3.60.21.10">
    <property type="match status" value="1"/>
</dbReference>
<organism evidence="1 2">
    <name type="scientific">Aminobacterium colombiense (strain DSM 12261 / ALA-1)</name>
    <dbReference type="NCBI Taxonomy" id="572547"/>
    <lineage>
        <taxon>Bacteria</taxon>
        <taxon>Thermotogati</taxon>
        <taxon>Synergistota</taxon>
        <taxon>Synergistia</taxon>
        <taxon>Synergistales</taxon>
        <taxon>Aminobacteriaceae</taxon>
        <taxon>Aminobacterium</taxon>
    </lineage>
</organism>
<protein>
    <submittedName>
        <fullName evidence="1">Uncharacterized protein</fullName>
    </submittedName>
</protein>
<dbReference type="AlphaFoldDB" id="D5EDK2"/>
<evidence type="ECO:0000313" key="2">
    <source>
        <dbReference type="Proteomes" id="UP000002366"/>
    </source>
</evidence>
<dbReference type="RefSeq" id="WP_013047900.1">
    <property type="nucleotide sequence ID" value="NC_014011.1"/>
</dbReference>
<evidence type="ECO:0000313" key="1">
    <source>
        <dbReference type="EMBL" id="ADE56634.1"/>
    </source>
</evidence>
<dbReference type="STRING" id="572547.Amico_0495"/>
<dbReference type="HOGENOM" id="CLU_805719_0_0_0"/>